<dbReference type="NCBIfam" id="TIGR01509">
    <property type="entry name" value="HAD-SF-IA-v3"/>
    <property type="match status" value="1"/>
</dbReference>
<dbReference type="GO" id="GO:0008801">
    <property type="term" value="F:beta-phosphoglucomutase activity"/>
    <property type="evidence" value="ECO:0007669"/>
    <property type="project" value="UniProtKB-EC"/>
</dbReference>
<evidence type="ECO:0000313" key="3">
    <source>
        <dbReference type="Proteomes" id="UP000092528"/>
    </source>
</evidence>
<dbReference type="AlphaFoldDB" id="A0A1C7FF42"/>
<sequence length="202" mass="22701">MLEKYEQYQGFIFDMDGTLLDSMPEHLNAWEITAKKFGFPFSRDWLNGLGGMPSYKIVAEINREFDLQLDAQEIARFKMATFDEIATDIEIIDCTNKVLQAYAGKKPIAIGTGSQRILAERLLCLSGLFDKVDVLVSANEVEAHKPNPDTFLKAAKLLNLKPSACVVFEDTELGKKAAHAAKMDCYMVEGNKLVFYPYITND</sequence>
<dbReference type="GeneID" id="96874935"/>
<dbReference type="EMBL" id="CP016415">
    <property type="protein sequence ID" value="ANU38541.1"/>
    <property type="molecule type" value="Genomic_DNA"/>
</dbReference>
<keyword evidence="2" id="KW-0413">Isomerase</keyword>
<proteinExistence type="inferred from homology"/>
<dbReference type="EC" id="5.4.2.6" evidence="2"/>
<evidence type="ECO:0000313" key="2">
    <source>
        <dbReference type="EMBL" id="ANU38541.1"/>
    </source>
</evidence>
<dbReference type="SFLD" id="SFLDS00003">
    <property type="entry name" value="Haloacid_Dehalogenase"/>
    <property type="match status" value="1"/>
</dbReference>
<dbReference type="InterPro" id="IPR006439">
    <property type="entry name" value="HAD-SF_hydro_IA"/>
</dbReference>
<dbReference type="RefSeq" id="WP_065546331.1">
    <property type="nucleotide sequence ID" value="NZ_CP016415.1"/>
</dbReference>
<dbReference type="InterPro" id="IPR036412">
    <property type="entry name" value="HAD-like_sf"/>
</dbReference>
<dbReference type="SUPFAM" id="SSF56784">
    <property type="entry name" value="HAD-like"/>
    <property type="match status" value="1"/>
</dbReference>
<dbReference type="NCBIfam" id="TIGR02009">
    <property type="entry name" value="PGMB-YQAB-SF"/>
    <property type="match status" value="1"/>
</dbReference>
<dbReference type="PATRIC" id="fig|45658.7.peg.3462"/>
<reference evidence="2 3" key="1">
    <citation type="submission" date="2016-07" db="EMBL/GenBank/DDBJ databases">
        <title>Genome sequencing of Vibrio scophthalmi strain VS-05, an isolated from Paralichthys olivaceus.</title>
        <authorList>
            <person name="Han H.-J."/>
        </authorList>
    </citation>
    <scope>NUCLEOTIDE SEQUENCE [LARGE SCALE GENOMIC DNA]</scope>
    <source>
        <strain evidence="2 3">VS-05</strain>
    </source>
</reference>
<evidence type="ECO:0000256" key="1">
    <source>
        <dbReference type="ARBA" id="ARBA00006171"/>
    </source>
</evidence>
<name>A0A1C7FF42_9VIBR</name>
<dbReference type="InterPro" id="IPR023198">
    <property type="entry name" value="PGP-like_dom2"/>
</dbReference>
<keyword evidence="3" id="KW-1185">Reference proteome</keyword>
<accession>A0A1C7FF42</accession>
<dbReference type="PANTHER" id="PTHR43481:SF4">
    <property type="entry name" value="GLYCEROL-1-PHOSPHATE PHOSPHOHYDROLASE 1-RELATED"/>
    <property type="match status" value="1"/>
</dbReference>
<dbReference type="Gene3D" id="1.10.150.240">
    <property type="entry name" value="Putative phosphatase, domain 2"/>
    <property type="match status" value="1"/>
</dbReference>
<dbReference type="InterPro" id="IPR051806">
    <property type="entry name" value="HAD-like_SPP"/>
</dbReference>
<dbReference type="Pfam" id="PF00702">
    <property type="entry name" value="Hydrolase"/>
    <property type="match status" value="1"/>
</dbReference>
<dbReference type="InterPro" id="IPR010976">
    <property type="entry name" value="B-phosphoglucomutase_hydrolase"/>
</dbReference>
<dbReference type="CDD" id="cd07505">
    <property type="entry name" value="HAD_BPGM-like"/>
    <property type="match status" value="1"/>
</dbReference>
<comment type="similarity">
    <text evidence="1">Belongs to the HAD-like hydrolase superfamily. CbbY/CbbZ/Gph/YieH family.</text>
</comment>
<dbReference type="SFLD" id="SFLDG01129">
    <property type="entry name" value="C1.5:_HAD__Beta-PGM__Phosphata"/>
    <property type="match status" value="1"/>
</dbReference>
<dbReference type="GO" id="GO:0050308">
    <property type="term" value="F:sugar-phosphatase activity"/>
    <property type="evidence" value="ECO:0007669"/>
    <property type="project" value="TreeGrafter"/>
</dbReference>
<organism evidence="2 3">
    <name type="scientific">Vibrio scophthalmi</name>
    <dbReference type="NCBI Taxonomy" id="45658"/>
    <lineage>
        <taxon>Bacteria</taxon>
        <taxon>Pseudomonadati</taxon>
        <taxon>Pseudomonadota</taxon>
        <taxon>Gammaproteobacteria</taxon>
        <taxon>Vibrionales</taxon>
        <taxon>Vibrionaceae</taxon>
        <taxon>Vibrio</taxon>
    </lineage>
</organism>
<dbReference type="Gene3D" id="3.40.50.1000">
    <property type="entry name" value="HAD superfamily/HAD-like"/>
    <property type="match status" value="1"/>
</dbReference>
<gene>
    <name evidence="2" type="primary">pgmB</name>
    <name evidence="2" type="ORF">VSVS05_03503</name>
</gene>
<dbReference type="Proteomes" id="UP000092528">
    <property type="component" value="Chromosome 2"/>
</dbReference>
<dbReference type="InterPro" id="IPR023214">
    <property type="entry name" value="HAD_sf"/>
</dbReference>
<dbReference type="PANTHER" id="PTHR43481">
    <property type="entry name" value="FRUCTOSE-1-PHOSPHATE PHOSPHATASE"/>
    <property type="match status" value="1"/>
</dbReference>
<protein>
    <submittedName>
        <fullName evidence="2">Beta-phosphoglucomutase</fullName>
        <ecNumber evidence="2">5.4.2.6</ecNumber>
    </submittedName>
</protein>
<dbReference type="STRING" id="45658.VSVS12_03763"/>